<proteinExistence type="predicted"/>
<name>A0A4Y2WWW3_ARAVE</name>
<protein>
    <submittedName>
        <fullName evidence="2">Uncharacterized protein</fullName>
    </submittedName>
</protein>
<evidence type="ECO:0000256" key="1">
    <source>
        <dbReference type="SAM" id="MobiDB-lite"/>
    </source>
</evidence>
<feature type="region of interest" description="Disordered" evidence="1">
    <location>
        <begin position="1"/>
        <end position="27"/>
    </location>
</feature>
<organism evidence="2 3">
    <name type="scientific">Araneus ventricosus</name>
    <name type="common">Orbweaver spider</name>
    <name type="synonym">Epeira ventricosa</name>
    <dbReference type="NCBI Taxonomy" id="182803"/>
    <lineage>
        <taxon>Eukaryota</taxon>
        <taxon>Metazoa</taxon>
        <taxon>Ecdysozoa</taxon>
        <taxon>Arthropoda</taxon>
        <taxon>Chelicerata</taxon>
        <taxon>Arachnida</taxon>
        <taxon>Araneae</taxon>
        <taxon>Araneomorphae</taxon>
        <taxon>Entelegynae</taxon>
        <taxon>Araneoidea</taxon>
        <taxon>Araneidae</taxon>
        <taxon>Araneus</taxon>
    </lineage>
</organism>
<dbReference type="EMBL" id="BGPR01067543">
    <property type="protein sequence ID" value="GBO41749.1"/>
    <property type="molecule type" value="Genomic_DNA"/>
</dbReference>
<gene>
    <name evidence="2" type="ORF">AVEN_239871_1</name>
</gene>
<reference evidence="2 3" key="1">
    <citation type="journal article" date="2019" name="Sci. Rep.">
        <title>Orb-weaving spider Araneus ventricosus genome elucidates the spidroin gene catalogue.</title>
        <authorList>
            <person name="Kono N."/>
            <person name="Nakamura H."/>
            <person name="Ohtoshi R."/>
            <person name="Moran D.A.P."/>
            <person name="Shinohara A."/>
            <person name="Yoshida Y."/>
            <person name="Fujiwara M."/>
            <person name="Mori M."/>
            <person name="Tomita M."/>
            <person name="Arakawa K."/>
        </authorList>
    </citation>
    <scope>NUCLEOTIDE SEQUENCE [LARGE SCALE GENOMIC DNA]</scope>
</reference>
<feature type="compositionally biased region" description="Polar residues" evidence="1">
    <location>
        <begin position="18"/>
        <end position="27"/>
    </location>
</feature>
<accession>A0A4Y2WWW3</accession>
<comment type="caution">
    <text evidence="2">The sequence shown here is derived from an EMBL/GenBank/DDBJ whole genome shotgun (WGS) entry which is preliminary data.</text>
</comment>
<feature type="compositionally biased region" description="Basic residues" evidence="1">
    <location>
        <begin position="1"/>
        <end position="12"/>
    </location>
</feature>
<sequence length="84" mass="9454">MQWNFPRKKKSFVIHPGQPSNQTGCPMINERSTNVLNPEPKPFRVRQIFSRSVECNEPRTVPSSGYSVDPRSTTQNPNDPSGPA</sequence>
<feature type="region of interest" description="Disordered" evidence="1">
    <location>
        <begin position="54"/>
        <end position="84"/>
    </location>
</feature>
<dbReference type="Proteomes" id="UP000499080">
    <property type="component" value="Unassembled WGS sequence"/>
</dbReference>
<evidence type="ECO:0000313" key="2">
    <source>
        <dbReference type="EMBL" id="GBO41749.1"/>
    </source>
</evidence>
<keyword evidence="3" id="KW-1185">Reference proteome</keyword>
<dbReference type="AlphaFoldDB" id="A0A4Y2WWW3"/>
<feature type="compositionally biased region" description="Polar residues" evidence="1">
    <location>
        <begin position="61"/>
        <end position="84"/>
    </location>
</feature>
<evidence type="ECO:0000313" key="3">
    <source>
        <dbReference type="Proteomes" id="UP000499080"/>
    </source>
</evidence>